<feature type="region of interest" description="Disordered" evidence="1">
    <location>
        <begin position="89"/>
        <end position="126"/>
    </location>
</feature>
<dbReference type="Gramene" id="OQU89613">
    <property type="protein sequence ID" value="OQU89613"/>
    <property type="gene ID" value="SORBI_3002G224450"/>
</dbReference>
<evidence type="ECO:0000313" key="2">
    <source>
        <dbReference type="EMBL" id="OQU89613.1"/>
    </source>
</evidence>
<reference evidence="3" key="2">
    <citation type="journal article" date="2018" name="Plant J.">
        <title>The Sorghum bicolor reference genome: improved assembly, gene annotations, a transcriptome atlas, and signatures of genome organization.</title>
        <authorList>
            <person name="McCormick R.F."/>
            <person name="Truong S.K."/>
            <person name="Sreedasyam A."/>
            <person name="Jenkins J."/>
            <person name="Shu S."/>
            <person name="Sims D."/>
            <person name="Kennedy M."/>
            <person name="Amirebrahimi M."/>
            <person name="Weers B.D."/>
            <person name="McKinley B."/>
            <person name="Mattison A."/>
            <person name="Morishige D.T."/>
            <person name="Grimwood J."/>
            <person name="Schmutz J."/>
            <person name="Mullet J.E."/>
        </authorList>
    </citation>
    <scope>NUCLEOTIDE SEQUENCE [LARGE SCALE GENOMIC DNA]</scope>
    <source>
        <strain evidence="3">cv. BTx623</strain>
    </source>
</reference>
<proteinExistence type="predicted"/>
<dbReference type="Proteomes" id="UP000000768">
    <property type="component" value="Chromosome 2"/>
</dbReference>
<sequence>MRYLFRLFLRARASPRLARRAPSTDTRRPPPRASARASPRPPRAVSRHAPSAAERTRRPPSALRPAAIHWRPLAPEVADIDLHHQAYYPTARHRRPLVPQHPRHPTPRRRASGPPRWRPSPPPDTAACYSSRHLEQVGASPLIGWW</sequence>
<reference evidence="2 3" key="1">
    <citation type="journal article" date="2009" name="Nature">
        <title>The Sorghum bicolor genome and the diversification of grasses.</title>
        <authorList>
            <person name="Paterson A.H."/>
            <person name="Bowers J.E."/>
            <person name="Bruggmann R."/>
            <person name="Dubchak I."/>
            <person name="Grimwood J."/>
            <person name="Gundlach H."/>
            <person name="Haberer G."/>
            <person name="Hellsten U."/>
            <person name="Mitros T."/>
            <person name="Poliakov A."/>
            <person name="Schmutz J."/>
            <person name="Spannagl M."/>
            <person name="Tang H."/>
            <person name="Wang X."/>
            <person name="Wicker T."/>
            <person name="Bharti A.K."/>
            <person name="Chapman J."/>
            <person name="Feltus F.A."/>
            <person name="Gowik U."/>
            <person name="Grigoriev I.V."/>
            <person name="Lyons E."/>
            <person name="Maher C.A."/>
            <person name="Martis M."/>
            <person name="Narechania A."/>
            <person name="Otillar R.P."/>
            <person name="Penning B.W."/>
            <person name="Salamov A.A."/>
            <person name="Wang Y."/>
            <person name="Zhang L."/>
            <person name="Carpita N.C."/>
            <person name="Freeling M."/>
            <person name="Gingle A.R."/>
            <person name="Hash C.T."/>
            <person name="Keller B."/>
            <person name="Klein P."/>
            <person name="Kresovich S."/>
            <person name="McCann M.C."/>
            <person name="Ming R."/>
            <person name="Peterson D.G."/>
            <person name="Mehboob-ur-Rahman"/>
            <person name="Ware D."/>
            <person name="Westhoff P."/>
            <person name="Mayer K.F."/>
            <person name="Messing J."/>
            <person name="Rokhsar D.S."/>
        </authorList>
    </citation>
    <scope>NUCLEOTIDE SEQUENCE [LARGE SCALE GENOMIC DNA]</scope>
    <source>
        <strain evidence="3">cv. BTx623</strain>
    </source>
</reference>
<dbReference type="EMBL" id="CM000761">
    <property type="protein sequence ID" value="OQU89613.1"/>
    <property type="molecule type" value="Genomic_DNA"/>
</dbReference>
<evidence type="ECO:0000313" key="3">
    <source>
        <dbReference type="Proteomes" id="UP000000768"/>
    </source>
</evidence>
<feature type="compositionally biased region" description="Basic residues" evidence="1">
    <location>
        <begin position="91"/>
        <end position="111"/>
    </location>
</feature>
<feature type="compositionally biased region" description="Low complexity" evidence="1">
    <location>
        <begin position="14"/>
        <end position="24"/>
    </location>
</feature>
<keyword evidence="3" id="KW-1185">Reference proteome</keyword>
<protein>
    <submittedName>
        <fullName evidence="2">Uncharacterized protein</fullName>
    </submittedName>
</protein>
<gene>
    <name evidence="2" type="ORF">SORBI_3002G224450</name>
</gene>
<dbReference type="AlphaFoldDB" id="A0A1W0W5J0"/>
<feature type="region of interest" description="Disordered" evidence="1">
    <location>
        <begin position="14"/>
        <end position="66"/>
    </location>
</feature>
<accession>A0A1W0W5J0</accession>
<feature type="compositionally biased region" description="Low complexity" evidence="1">
    <location>
        <begin position="33"/>
        <end position="53"/>
    </location>
</feature>
<name>A0A1W0W5J0_SORBI</name>
<evidence type="ECO:0000256" key="1">
    <source>
        <dbReference type="SAM" id="MobiDB-lite"/>
    </source>
</evidence>
<dbReference type="InParanoid" id="A0A1W0W5J0"/>
<organism evidence="2 3">
    <name type="scientific">Sorghum bicolor</name>
    <name type="common">Sorghum</name>
    <name type="synonym">Sorghum vulgare</name>
    <dbReference type="NCBI Taxonomy" id="4558"/>
    <lineage>
        <taxon>Eukaryota</taxon>
        <taxon>Viridiplantae</taxon>
        <taxon>Streptophyta</taxon>
        <taxon>Embryophyta</taxon>
        <taxon>Tracheophyta</taxon>
        <taxon>Spermatophyta</taxon>
        <taxon>Magnoliopsida</taxon>
        <taxon>Liliopsida</taxon>
        <taxon>Poales</taxon>
        <taxon>Poaceae</taxon>
        <taxon>PACMAD clade</taxon>
        <taxon>Panicoideae</taxon>
        <taxon>Andropogonodae</taxon>
        <taxon>Andropogoneae</taxon>
        <taxon>Sorghinae</taxon>
        <taxon>Sorghum</taxon>
    </lineage>
</organism>